<organism evidence="1 2">
    <name type="scientific">Eruca vesicaria subsp. sativa</name>
    <name type="common">Garden rocket</name>
    <name type="synonym">Eruca sativa</name>
    <dbReference type="NCBI Taxonomy" id="29727"/>
    <lineage>
        <taxon>Eukaryota</taxon>
        <taxon>Viridiplantae</taxon>
        <taxon>Streptophyta</taxon>
        <taxon>Embryophyta</taxon>
        <taxon>Tracheophyta</taxon>
        <taxon>Spermatophyta</taxon>
        <taxon>Magnoliopsida</taxon>
        <taxon>eudicotyledons</taxon>
        <taxon>Gunneridae</taxon>
        <taxon>Pentapetalae</taxon>
        <taxon>rosids</taxon>
        <taxon>malvids</taxon>
        <taxon>Brassicales</taxon>
        <taxon>Brassicaceae</taxon>
        <taxon>Brassiceae</taxon>
        <taxon>Eruca</taxon>
    </lineage>
</organism>
<accession>A0ABC8J3C9</accession>
<name>A0ABC8J3C9_ERUVS</name>
<evidence type="ECO:0000313" key="1">
    <source>
        <dbReference type="EMBL" id="CAH8309770.1"/>
    </source>
</evidence>
<dbReference type="Proteomes" id="UP001642260">
    <property type="component" value="Unassembled WGS sequence"/>
</dbReference>
<proteinExistence type="predicted"/>
<dbReference type="EMBL" id="CAKOAT010070711">
    <property type="protein sequence ID" value="CAH8309770.1"/>
    <property type="molecule type" value="Genomic_DNA"/>
</dbReference>
<keyword evidence="2" id="KW-1185">Reference proteome</keyword>
<comment type="caution">
    <text evidence="1">The sequence shown here is derived from an EMBL/GenBank/DDBJ whole genome shotgun (WGS) entry which is preliminary data.</text>
</comment>
<evidence type="ECO:0000313" key="2">
    <source>
        <dbReference type="Proteomes" id="UP001642260"/>
    </source>
</evidence>
<gene>
    <name evidence="1" type="ORF">ERUC_LOCUS5541</name>
</gene>
<protein>
    <submittedName>
        <fullName evidence="1">Uncharacterized protein</fullName>
    </submittedName>
</protein>
<dbReference type="AlphaFoldDB" id="A0ABC8J3C9"/>
<sequence length="104" mass="11930">MGWFSGDEGYPRSVVLSFLREVEAHSDPSSPVLANGKGRLIQLRFRRLWFRRVEAHKAPRCRFGTRYSLGFGSSSRSVNRGLVLVVTALVDEFSFVDEALRRRR</sequence>
<reference evidence="1 2" key="1">
    <citation type="submission" date="2022-03" db="EMBL/GenBank/DDBJ databases">
        <authorList>
            <person name="Macdonald S."/>
            <person name="Ahmed S."/>
            <person name="Newling K."/>
        </authorList>
    </citation>
    <scope>NUCLEOTIDE SEQUENCE [LARGE SCALE GENOMIC DNA]</scope>
</reference>